<evidence type="ECO:0000313" key="3">
    <source>
        <dbReference type="Proteomes" id="UP000241462"/>
    </source>
</evidence>
<sequence length="532" mass="58771">MSSHSIGQQELANIIRTYKVPVDTATLSAALSDDEQARLLCEWVRAHLTQDTLLTKDELTSYHSLQRAGKVDSLTDTADLAKVQALSTREIQDAIDELDRSTDAINKQTETLVQQQDALSRLLTSSDRNGDARAGLEVTRLQKWESDRKGLDASVELLSQGLSYRVSELEQHDQHANEDMTALVDDLLHADDKLLLSLQKLGWELGTDDPEESESVSKLREICARLIKYTVKCLRTKLDRVFLETLESHMDLEGADLASTDDINGQQAELEELYTEILPVAQMSVEQQWLEPSLRSLHAKNVNSTHRCADGLAYIMACLDFLLDRLDRTYKHVSTFKAHEVVASTLVAAAKTELANNATSRPKRRSTHRSSSMTMDMQTPAPKTKGQSSIVDSPLDRLLSELAIFLPVSGDPSKCTTQAHVRLVANALADRTRKLADVSRDVQLSFEKSSSAHMADARSAVQLVRDSVLAESPYAEVHLADPGIEGSIGVLAQEVHSLHSRLDGVDKEAAVLTKGRNAKKDEILKRWGHAAG</sequence>
<gene>
    <name evidence="2" type="ORF">BD289DRAFT_454963</name>
</gene>
<name>A0A2T3A1F8_9PEZI</name>
<keyword evidence="3" id="KW-1185">Reference proteome</keyword>
<evidence type="ECO:0000313" key="2">
    <source>
        <dbReference type="EMBL" id="PSR81085.1"/>
    </source>
</evidence>
<evidence type="ECO:0000256" key="1">
    <source>
        <dbReference type="SAM" id="MobiDB-lite"/>
    </source>
</evidence>
<feature type="region of interest" description="Disordered" evidence="1">
    <location>
        <begin position="354"/>
        <end position="390"/>
    </location>
</feature>
<dbReference type="AlphaFoldDB" id="A0A2T3A1F8"/>
<reference evidence="2 3" key="1">
    <citation type="journal article" date="2018" name="Mycol. Prog.">
        <title>Coniella lustricola, a new species from submerged detritus.</title>
        <authorList>
            <person name="Raudabaugh D.B."/>
            <person name="Iturriaga T."/>
            <person name="Carver A."/>
            <person name="Mondo S."/>
            <person name="Pangilinan J."/>
            <person name="Lipzen A."/>
            <person name="He G."/>
            <person name="Amirebrahimi M."/>
            <person name="Grigoriev I.V."/>
            <person name="Miller A.N."/>
        </authorList>
    </citation>
    <scope>NUCLEOTIDE SEQUENCE [LARGE SCALE GENOMIC DNA]</scope>
    <source>
        <strain evidence="2 3">B22-T-1</strain>
    </source>
</reference>
<protein>
    <submittedName>
        <fullName evidence="2">Uncharacterized protein</fullName>
    </submittedName>
</protein>
<accession>A0A2T3A1F8</accession>
<dbReference type="InParanoid" id="A0A2T3A1F8"/>
<proteinExistence type="predicted"/>
<dbReference type="OrthoDB" id="5314201at2759"/>
<dbReference type="Proteomes" id="UP000241462">
    <property type="component" value="Unassembled WGS sequence"/>
</dbReference>
<dbReference type="EMBL" id="KZ678510">
    <property type="protein sequence ID" value="PSR81085.1"/>
    <property type="molecule type" value="Genomic_DNA"/>
</dbReference>
<organism evidence="2 3">
    <name type="scientific">Coniella lustricola</name>
    <dbReference type="NCBI Taxonomy" id="2025994"/>
    <lineage>
        <taxon>Eukaryota</taxon>
        <taxon>Fungi</taxon>
        <taxon>Dikarya</taxon>
        <taxon>Ascomycota</taxon>
        <taxon>Pezizomycotina</taxon>
        <taxon>Sordariomycetes</taxon>
        <taxon>Sordariomycetidae</taxon>
        <taxon>Diaporthales</taxon>
        <taxon>Schizoparmaceae</taxon>
        <taxon>Coniella</taxon>
    </lineage>
</organism>